<dbReference type="AlphaFoldDB" id="A0A1E8GNQ7"/>
<protein>
    <submittedName>
        <fullName evidence="1">Uncharacterized protein</fullName>
    </submittedName>
</protein>
<proteinExistence type="predicted"/>
<organism evidence="1 2">
    <name type="scientific">Floricoccus tropicus</name>
    <dbReference type="NCBI Taxonomy" id="1859473"/>
    <lineage>
        <taxon>Bacteria</taxon>
        <taxon>Bacillati</taxon>
        <taxon>Bacillota</taxon>
        <taxon>Bacilli</taxon>
        <taxon>Lactobacillales</taxon>
        <taxon>Streptococcaceae</taxon>
        <taxon>Floricoccus</taxon>
    </lineage>
</organism>
<gene>
    <name evidence="1" type="ORF">BG261_09655</name>
</gene>
<dbReference type="RefSeq" id="WP_070791567.1">
    <property type="nucleotide sequence ID" value="NZ_MKIR01000004.1"/>
</dbReference>
<dbReference type="OrthoDB" id="9805740at2"/>
<sequence length="244" mass="27159">MEKYRDLVIDHINDDLSIVYACDSSAGIGLKENDYIKVDPGLTNALCLRVALMEILSFNAQPKLVINTLSVEREPTGMKMMEAMKSELDIAGYSDITIMGSTEDNIPTTTTSTSVTVVAHKKPESKNNDIEEIMLYQLGNSFVGEEVIENITNIPNYNLIKKIKADKKIIEVIPAGSGGIYSELEQVKKIYKEYEFKLWKDLETLSKSAGPATSFLLLTSYCINENTIDNIAIEKIGCMIRKGE</sequence>
<reference evidence="2" key="1">
    <citation type="submission" date="2016-09" db="EMBL/GenBank/DDBJ databases">
        <title>Draft genome sequence of a novel species of the family Streptococcaceae isolated from flowers.</title>
        <authorList>
            <person name="Chuah L.-O."/>
            <person name="Yap K.-P."/>
            <person name="Thong K.L."/>
            <person name="Liong M.T."/>
            <person name="Ahmad R."/>
            <person name="Rusul G."/>
        </authorList>
    </citation>
    <scope>NUCLEOTIDE SEQUENCE [LARGE SCALE GENOMIC DNA]</scope>
    <source>
        <strain evidence="2">DF1</strain>
    </source>
</reference>
<evidence type="ECO:0000313" key="1">
    <source>
        <dbReference type="EMBL" id="OFI49900.1"/>
    </source>
</evidence>
<evidence type="ECO:0000313" key="2">
    <source>
        <dbReference type="Proteomes" id="UP000178622"/>
    </source>
</evidence>
<dbReference type="Proteomes" id="UP000178622">
    <property type="component" value="Unassembled WGS sequence"/>
</dbReference>
<comment type="caution">
    <text evidence="1">The sequence shown here is derived from an EMBL/GenBank/DDBJ whole genome shotgun (WGS) entry which is preliminary data.</text>
</comment>
<keyword evidence="2" id="KW-1185">Reference proteome</keyword>
<dbReference type="EMBL" id="MKIR01000004">
    <property type="protein sequence ID" value="OFI49900.1"/>
    <property type="molecule type" value="Genomic_DNA"/>
</dbReference>
<accession>A0A1E8GNQ7</accession>
<dbReference type="STRING" id="1859473.BG261_09655"/>
<name>A0A1E8GNQ7_9LACT</name>